<gene>
    <name evidence="2" type="ORF">O0S08_06355</name>
</gene>
<name>A0ABY7H934_9BACT</name>
<dbReference type="Proteomes" id="UP001164459">
    <property type="component" value="Chromosome"/>
</dbReference>
<dbReference type="InterPro" id="IPR037883">
    <property type="entry name" value="Knr4/Smi1-like_sf"/>
</dbReference>
<feature type="domain" description="Knr4/Smi1-like" evidence="1">
    <location>
        <begin position="25"/>
        <end position="109"/>
    </location>
</feature>
<proteinExistence type="predicted"/>
<reference evidence="2" key="1">
    <citation type="submission" date="2022-11" db="EMBL/GenBank/DDBJ databases">
        <title>Minimal conservation of predation-associated metabolite biosynthetic gene clusters underscores biosynthetic potential of Myxococcota including descriptions for ten novel species: Archangium lansinium sp. nov., Myxococcus landrumus sp. nov., Nannocystis bai.</title>
        <authorList>
            <person name="Ahearne A."/>
            <person name="Stevens C."/>
            <person name="Dowd S."/>
        </authorList>
    </citation>
    <scope>NUCLEOTIDE SEQUENCE</scope>
    <source>
        <strain evidence="2">Fl3</strain>
    </source>
</reference>
<dbReference type="EMBL" id="CP114040">
    <property type="protein sequence ID" value="WAS95767.1"/>
    <property type="molecule type" value="Genomic_DNA"/>
</dbReference>
<sequence length="250" mass="28103">MNARWDDIRAFISRRSPERARAFVGVPREEIAQFEARYAIALPALYRDFLATMGKDHGDFYPLGDHYACDLDTLVEQLPGSNYPHDQYHKIGHEADPEAIAEYDLFLDLRRSDGSDAPLVRFEDDEWFNLEAVKEVGFTLADQLVRSAFAPFELRRRRKVREVSIFFESAEELGPAMRQIAAQMHALGLVDVMPGTQKVACLGDDTVSLSIQEYTQLSILYVSIGAMAAKSANRIAEGLLDQFSHASVKG</sequence>
<dbReference type="RefSeq" id="WP_269038111.1">
    <property type="nucleotide sequence ID" value="NZ_CP114040.1"/>
</dbReference>
<evidence type="ECO:0000313" key="2">
    <source>
        <dbReference type="EMBL" id="WAS95767.1"/>
    </source>
</evidence>
<dbReference type="SMART" id="SM00860">
    <property type="entry name" value="SMI1_KNR4"/>
    <property type="match status" value="1"/>
</dbReference>
<evidence type="ECO:0000313" key="3">
    <source>
        <dbReference type="Proteomes" id="UP001164459"/>
    </source>
</evidence>
<accession>A0ABY7H934</accession>
<dbReference type="InterPro" id="IPR018958">
    <property type="entry name" value="Knr4/Smi1-like_dom"/>
</dbReference>
<keyword evidence="3" id="KW-1185">Reference proteome</keyword>
<dbReference type="Gene3D" id="3.40.1580.10">
    <property type="entry name" value="SMI1/KNR4-like"/>
    <property type="match status" value="1"/>
</dbReference>
<protein>
    <submittedName>
        <fullName evidence="2">SMI1/KNR4 family protein</fullName>
    </submittedName>
</protein>
<dbReference type="SUPFAM" id="SSF160631">
    <property type="entry name" value="SMI1/KNR4-like"/>
    <property type="match status" value="1"/>
</dbReference>
<organism evidence="2 3">
    <name type="scientific">Nannocystis punicea</name>
    <dbReference type="NCBI Taxonomy" id="2995304"/>
    <lineage>
        <taxon>Bacteria</taxon>
        <taxon>Pseudomonadati</taxon>
        <taxon>Myxococcota</taxon>
        <taxon>Polyangia</taxon>
        <taxon>Nannocystales</taxon>
        <taxon>Nannocystaceae</taxon>
        <taxon>Nannocystis</taxon>
    </lineage>
</organism>
<evidence type="ECO:0000259" key="1">
    <source>
        <dbReference type="SMART" id="SM00860"/>
    </source>
</evidence>